<protein>
    <submittedName>
        <fullName evidence="3">Uncharacterized protein</fullName>
    </submittedName>
</protein>
<accession>A0AAV9GU70</accession>
<evidence type="ECO:0000256" key="2">
    <source>
        <dbReference type="SAM" id="Phobius"/>
    </source>
</evidence>
<dbReference type="Proteomes" id="UP001321760">
    <property type="component" value="Unassembled WGS sequence"/>
</dbReference>
<evidence type="ECO:0000313" key="4">
    <source>
        <dbReference type="Proteomes" id="UP001321760"/>
    </source>
</evidence>
<comment type="caution">
    <text evidence="3">The sequence shown here is derived from an EMBL/GenBank/DDBJ whole genome shotgun (WGS) entry which is preliminary data.</text>
</comment>
<keyword evidence="2" id="KW-1133">Transmembrane helix</keyword>
<feature type="region of interest" description="Disordered" evidence="1">
    <location>
        <begin position="1"/>
        <end position="45"/>
    </location>
</feature>
<dbReference type="AlphaFoldDB" id="A0AAV9GU70"/>
<feature type="transmembrane region" description="Helical" evidence="2">
    <location>
        <begin position="76"/>
        <end position="103"/>
    </location>
</feature>
<gene>
    <name evidence="3" type="ORF">QBC34DRAFT_45706</name>
</gene>
<sequence length="249" mass="27555">MNEGSVCSEMANGDSIKKGCSPRNHSPAASRRTTPGSERSLRGSGVSSHISWRRCSDGLQWPAGELRARCRWRTPLFLIALILFFPFFFVYFEILFIFCFFHPSLRSKIIRGSSAFVITCTVPHTGTTTFVLLRTWLLQRPARGNHQHRELRPPEESLAPRASLRAGVATAICLCPRNLPGCRSSMHNPCVAGIAGFSIVESIPLAMLRMNMISTHTSACRSPRCDRGWGCPRCRGRPTSSGDSAKPGY</sequence>
<name>A0AAV9GU70_9PEZI</name>
<evidence type="ECO:0000256" key="1">
    <source>
        <dbReference type="SAM" id="MobiDB-lite"/>
    </source>
</evidence>
<dbReference type="EMBL" id="MU865926">
    <property type="protein sequence ID" value="KAK4451886.1"/>
    <property type="molecule type" value="Genomic_DNA"/>
</dbReference>
<keyword evidence="4" id="KW-1185">Reference proteome</keyword>
<proteinExistence type="predicted"/>
<evidence type="ECO:0000313" key="3">
    <source>
        <dbReference type="EMBL" id="KAK4451886.1"/>
    </source>
</evidence>
<reference evidence="3" key="2">
    <citation type="submission" date="2023-05" db="EMBL/GenBank/DDBJ databases">
        <authorList>
            <consortium name="Lawrence Berkeley National Laboratory"/>
            <person name="Steindorff A."/>
            <person name="Hensen N."/>
            <person name="Bonometti L."/>
            <person name="Westerberg I."/>
            <person name="Brannstrom I.O."/>
            <person name="Guillou S."/>
            <person name="Cros-Aarteil S."/>
            <person name="Calhoun S."/>
            <person name="Haridas S."/>
            <person name="Kuo A."/>
            <person name="Mondo S."/>
            <person name="Pangilinan J."/>
            <person name="Riley R."/>
            <person name="Labutti K."/>
            <person name="Andreopoulos B."/>
            <person name="Lipzen A."/>
            <person name="Chen C."/>
            <person name="Yanf M."/>
            <person name="Daum C."/>
            <person name="Ng V."/>
            <person name="Clum A."/>
            <person name="Ohm R."/>
            <person name="Martin F."/>
            <person name="Silar P."/>
            <person name="Natvig D."/>
            <person name="Lalanne C."/>
            <person name="Gautier V."/>
            <person name="Ament-Velasquez S.L."/>
            <person name="Kruys A."/>
            <person name="Hutchinson M.I."/>
            <person name="Powell A.J."/>
            <person name="Barry K."/>
            <person name="Miller A.N."/>
            <person name="Grigoriev I.V."/>
            <person name="Debuchy R."/>
            <person name="Gladieux P."/>
            <person name="Thoren M.H."/>
            <person name="Johannesson H."/>
        </authorList>
    </citation>
    <scope>NUCLEOTIDE SEQUENCE</scope>
    <source>
        <strain evidence="3">PSN243</strain>
    </source>
</reference>
<reference evidence="3" key="1">
    <citation type="journal article" date="2023" name="Mol. Phylogenet. Evol.">
        <title>Genome-scale phylogeny and comparative genomics of the fungal order Sordariales.</title>
        <authorList>
            <person name="Hensen N."/>
            <person name="Bonometti L."/>
            <person name="Westerberg I."/>
            <person name="Brannstrom I.O."/>
            <person name="Guillou S."/>
            <person name="Cros-Aarteil S."/>
            <person name="Calhoun S."/>
            <person name="Haridas S."/>
            <person name="Kuo A."/>
            <person name="Mondo S."/>
            <person name="Pangilinan J."/>
            <person name="Riley R."/>
            <person name="LaButti K."/>
            <person name="Andreopoulos B."/>
            <person name="Lipzen A."/>
            <person name="Chen C."/>
            <person name="Yan M."/>
            <person name="Daum C."/>
            <person name="Ng V."/>
            <person name="Clum A."/>
            <person name="Steindorff A."/>
            <person name="Ohm R.A."/>
            <person name="Martin F."/>
            <person name="Silar P."/>
            <person name="Natvig D.O."/>
            <person name="Lalanne C."/>
            <person name="Gautier V."/>
            <person name="Ament-Velasquez S.L."/>
            <person name="Kruys A."/>
            <person name="Hutchinson M.I."/>
            <person name="Powell A.J."/>
            <person name="Barry K."/>
            <person name="Miller A.N."/>
            <person name="Grigoriev I.V."/>
            <person name="Debuchy R."/>
            <person name="Gladieux P."/>
            <person name="Hiltunen Thoren M."/>
            <person name="Johannesson H."/>
        </authorList>
    </citation>
    <scope>NUCLEOTIDE SEQUENCE</scope>
    <source>
        <strain evidence="3">PSN243</strain>
    </source>
</reference>
<keyword evidence="2" id="KW-0812">Transmembrane</keyword>
<keyword evidence="2" id="KW-0472">Membrane</keyword>
<organism evidence="3 4">
    <name type="scientific">Podospora aff. communis PSN243</name>
    <dbReference type="NCBI Taxonomy" id="3040156"/>
    <lineage>
        <taxon>Eukaryota</taxon>
        <taxon>Fungi</taxon>
        <taxon>Dikarya</taxon>
        <taxon>Ascomycota</taxon>
        <taxon>Pezizomycotina</taxon>
        <taxon>Sordariomycetes</taxon>
        <taxon>Sordariomycetidae</taxon>
        <taxon>Sordariales</taxon>
        <taxon>Podosporaceae</taxon>
        <taxon>Podospora</taxon>
    </lineage>
</organism>